<name>A0A6M5YLF4_9BACT</name>
<evidence type="ECO:0000313" key="1">
    <source>
        <dbReference type="EMBL" id="QJW94857.1"/>
    </source>
</evidence>
<dbReference type="EMBL" id="CP053452">
    <property type="protein sequence ID" value="QJW94857.1"/>
    <property type="molecule type" value="Genomic_DNA"/>
</dbReference>
<gene>
    <name evidence="1" type="ORF">FTUN_2383</name>
</gene>
<dbReference type="RefSeq" id="WP_171470767.1">
    <property type="nucleotide sequence ID" value="NZ_CP053452.2"/>
</dbReference>
<dbReference type="KEGG" id="ftj:FTUN_2383"/>
<protein>
    <recommendedName>
        <fullName evidence="3">HNH nuclease domain-containing protein</fullName>
    </recommendedName>
</protein>
<keyword evidence="2" id="KW-1185">Reference proteome</keyword>
<reference evidence="2" key="1">
    <citation type="submission" date="2020-05" db="EMBL/GenBank/DDBJ databases">
        <title>Frigoriglobus tundricola gen. nov., sp. nov., a psychrotolerant cellulolytic planctomycete of the family Gemmataceae with two divergent copies of 16S rRNA gene.</title>
        <authorList>
            <person name="Kulichevskaya I.S."/>
            <person name="Ivanova A.A."/>
            <person name="Naumoff D.G."/>
            <person name="Beletsky A.V."/>
            <person name="Rijpstra W.I.C."/>
            <person name="Sinninghe Damste J.S."/>
            <person name="Mardanov A.V."/>
            <person name="Ravin N.V."/>
            <person name="Dedysh S.N."/>
        </authorList>
    </citation>
    <scope>NUCLEOTIDE SEQUENCE [LARGE SCALE GENOMIC DNA]</scope>
    <source>
        <strain evidence="2">PL17</strain>
    </source>
</reference>
<accession>A0A6M5YLF4</accession>
<proteinExistence type="predicted"/>
<evidence type="ECO:0008006" key="3">
    <source>
        <dbReference type="Google" id="ProtNLM"/>
    </source>
</evidence>
<dbReference type="Proteomes" id="UP000503447">
    <property type="component" value="Chromosome"/>
</dbReference>
<dbReference type="CDD" id="cd00085">
    <property type="entry name" value="HNHc"/>
    <property type="match status" value="1"/>
</dbReference>
<dbReference type="InterPro" id="IPR003615">
    <property type="entry name" value="HNH_nuc"/>
</dbReference>
<organism evidence="1 2">
    <name type="scientific">Frigoriglobus tundricola</name>
    <dbReference type="NCBI Taxonomy" id="2774151"/>
    <lineage>
        <taxon>Bacteria</taxon>
        <taxon>Pseudomonadati</taxon>
        <taxon>Planctomycetota</taxon>
        <taxon>Planctomycetia</taxon>
        <taxon>Gemmatales</taxon>
        <taxon>Gemmataceae</taxon>
        <taxon>Frigoriglobus</taxon>
    </lineage>
</organism>
<dbReference type="AlphaFoldDB" id="A0A6M5YLF4"/>
<sequence length="245" mass="27755">MTPQVGHLYARRRSGKAEVIRVTAVADGWAEFHFLHGPARSMRAGTGRCKERNFAAAGWAPTDACADYSHLDGATRFATFRVLDTQGEPILRCSAKRAAFYLRKGYAREVAPKVLRFNDPQTEERLRLLYRGGFTEFFMEVKNDRCASCGATADLTRHHVVPKRHKKNVPQPWRSCLSNVLFVCGACHRRYEGAPEPDVPVTAEWRTYVRAWRDHFFAVLNPRFVPKGWDVVSVQNFDAVDAPDG</sequence>
<dbReference type="Gene3D" id="1.10.30.50">
    <property type="match status" value="1"/>
</dbReference>
<evidence type="ECO:0000313" key="2">
    <source>
        <dbReference type="Proteomes" id="UP000503447"/>
    </source>
</evidence>